<feature type="transmembrane region" description="Helical" evidence="1">
    <location>
        <begin position="12"/>
        <end position="31"/>
    </location>
</feature>
<sequence length="91" mass="10635">MIIIGAIGKILHMIITAYIWIIIIATILSWVRPDPYNPIVQVFYRLSFPVLDFLRRKIPLSFNGIDFSPLLLIIALELLDMTLIQMMMRLY</sequence>
<dbReference type="Pfam" id="PF02325">
    <property type="entry name" value="CCB3_YggT"/>
    <property type="match status" value="1"/>
</dbReference>
<evidence type="ECO:0000313" key="2">
    <source>
        <dbReference type="EMBL" id="SQB98803.1"/>
    </source>
</evidence>
<dbReference type="GO" id="GO:0016020">
    <property type="term" value="C:membrane"/>
    <property type="evidence" value="ECO:0007669"/>
    <property type="project" value="InterPro"/>
</dbReference>
<reference evidence="2 3" key="1">
    <citation type="submission" date="2018-06" db="EMBL/GenBank/DDBJ databases">
        <authorList>
            <consortium name="Pathogen Informatics"/>
            <person name="Doyle S."/>
        </authorList>
    </citation>
    <scope>NUCLEOTIDE SEQUENCE [LARGE SCALE GENOMIC DNA]</scope>
    <source>
        <strain evidence="2 3">NCTC13102</strain>
    </source>
</reference>
<accession>A0A2X3BDV8</accession>
<dbReference type="Proteomes" id="UP000250166">
    <property type="component" value="Unassembled WGS sequence"/>
</dbReference>
<feature type="transmembrane region" description="Helical" evidence="1">
    <location>
        <begin position="58"/>
        <end position="79"/>
    </location>
</feature>
<dbReference type="AlphaFoldDB" id="A0A2X3BDV8"/>
<proteinExistence type="predicted"/>
<dbReference type="RefSeq" id="WP_023947137.1">
    <property type="nucleotide sequence ID" value="NZ_JAERIV010000007.1"/>
</dbReference>
<keyword evidence="1" id="KW-0472">Membrane</keyword>
<dbReference type="InterPro" id="IPR003425">
    <property type="entry name" value="CCB3/YggT"/>
</dbReference>
<dbReference type="EMBL" id="UAWL01000006">
    <property type="protein sequence ID" value="SQB98803.1"/>
    <property type="molecule type" value="Genomic_DNA"/>
</dbReference>
<keyword evidence="1" id="KW-0812">Transmembrane</keyword>
<organism evidence="2 3">
    <name type="scientific">Helicobacter fennelliae</name>
    <dbReference type="NCBI Taxonomy" id="215"/>
    <lineage>
        <taxon>Bacteria</taxon>
        <taxon>Pseudomonadati</taxon>
        <taxon>Campylobacterota</taxon>
        <taxon>Epsilonproteobacteria</taxon>
        <taxon>Campylobacterales</taxon>
        <taxon>Helicobacteraceae</taxon>
        <taxon>Helicobacter</taxon>
    </lineage>
</organism>
<protein>
    <submittedName>
        <fullName evidence="2">Integral membrane protein</fullName>
    </submittedName>
</protein>
<name>A0A2X3BDV8_9HELI</name>
<evidence type="ECO:0000313" key="3">
    <source>
        <dbReference type="Proteomes" id="UP000250166"/>
    </source>
</evidence>
<evidence type="ECO:0000256" key="1">
    <source>
        <dbReference type="SAM" id="Phobius"/>
    </source>
</evidence>
<keyword evidence="1" id="KW-1133">Transmembrane helix</keyword>
<gene>
    <name evidence="2" type="ORF">NCTC13102_01270</name>
</gene>